<dbReference type="EMBL" id="CP017037">
    <property type="protein sequence ID" value="AOH39645.1"/>
    <property type="molecule type" value="Genomic_DNA"/>
</dbReference>
<evidence type="ECO:0000313" key="2">
    <source>
        <dbReference type="Proteomes" id="UP000094757"/>
    </source>
</evidence>
<dbReference type="KEGG" id="dpn:BCB69_03895"/>
<sequence length="369" mass="43889">MKLLKLDNKEKYYADLLNIEHSWSDRIDSNISNVFIMEAEQQLINSIELSTVMVFLADMPDCERNKFFDSWRSTKEFPTQGQIIKQLSLRGNIFLDMKEKMPTFFSDTKKLNAKINKYVHKQGFQHFYVVRNISMNVGKLQTELIEKFEYYLKKCIGVVAVMRLAIDPFPFLLMDNDILYRSFPLLTLPYSKEFVNEYIGYFVLEQYKQTEIFQGTYEWLKGCKKKNEATFNVTNYEYIDSTKIEFIIEQFELLSINAQYSVLLVASNEKVVKIYCLDGLLMYFTDRKTNRKETHWSSLDFSNFSKSDKLYNQAYGEAYISVFKFKDGSYFIEHNDFLVNEEIKQIDEYVKKNFKRLSSNFDNSFKFVR</sequence>
<protein>
    <submittedName>
        <fullName evidence="1">Uncharacterized protein</fullName>
    </submittedName>
</protein>
<reference evidence="2" key="1">
    <citation type="submission" date="2016-08" db="EMBL/GenBank/DDBJ databases">
        <authorList>
            <person name="Holder M.E."/>
            <person name="Ajami N.J."/>
            <person name="Petrosino J.F."/>
        </authorList>
    </citation>
    <scope>NUCLEOTIDE SEQUENCE [LARGE SCALE GENOMIC DNA]</scope>
    <source>
        <strain evidence="2">F0677</strain>
    </source>
</reference>
<evidence type="ECO:0000313" key="1">
    <source>
        <dbReference type="EMBL" id="AOH39645.1"/>
    </source>
</evidence>
<proteinExistence type="predicted"/>
<dbReference type="AlphaFoldDB" id="A0A1B3WFA0"/>
<organism evidence="1 2">
    <name type="scientific">Dialister pneumosintes</name>
    <dbReference type="NCBI Taxonomy" id="39950"/>
    <lineage>
        <taxon>Bacteria</taxon>
        <taxon>Bacillati</taxon>
        <taxon>Bacillota</taxon>
        <taxon>Negativicutes</taxon>
        <taxon>Veillonellales</taxon>
        <taxon>Veillonellaceae</taxon>
        <taxon>Dialister</taxon>
    </lineage>
</organism>
<gene>
    <name evidence="1" type="ORF">BCB69_03895</name>
</gene>
<dbReference type="Proteomes" id="UP000094757">
    <property type="component" value="Chromosome"/>
</dbReference>
<accession>A0A1B3WFA0</accession>
<name>A0A1B3WFA0_9FIRM</name>
<dbReference type="RefSeq" id="WP_069177404.1">
    <property type="nucleotide sequence ID" value="NZ_CP017037.1"/>
</dbReference>